<protein>
    <submittedName>
        <fullName evidence="10">Collagenase</fullName>
        <ecNumber evidence="10">3.4.24.3</ecNumber>
    </submittedName>
</protein>
<keyword evidence="3" id="KW-0964">Secreted</keyword>
<evidence type="ECO:0000256" key="3">
    <source>
        <dbReference type="ARBA" id="ARBA00022525"/>
    </source>
</evidence>
<dbReference type="PRINTS" id="PR00931">
    <property type="entry name" value="MICOLLPTASE"/>
</dbReference>
<evidence type="ECO:0000313" key="11">
    <source>
        <dbReference type="Proteomes" id="UP001595840"/>
    </source>
</evidence>
<keyword evidence="4" id="KW-0645">Protease</keyword>
<reference evidence="11" key="1">
    <citation type="journal article" date="2019" name="Int. J. Syst. Evol. Microbiol.">
        <title>The Global Catalogue of Microorganisms (GCM) 10K type strain sequencing project: providing services to taxonomists for standard genome sequencing and annotation.</title>
        <authorList>
            <consortium name="The Broad Institute Genomics Platform"/>
            <consortium name="The Broad Institute Genome Sequencing Center for Infectious Disease"/>
            <person name="Wu L."/>
            <person name="Ma J."/>
        </authorList>
    </citation>
    <scope>NUCLEOTIDE SEQUENCE [LARGE SCALE GENOMIC DNA]</scope>
    <source>
        <strain evidence="11">CECT 8570</strain>
    </source>
</reference>
<evidence type="ECO:0000256" key="4">
    <source>
        <dbReference type="ARBA" id="ARBA00022670"/>
    </source>
</evidence>
<dbReference type="Gene3D" id="1.10.390.20">
    <property type="match status" value="1"/>
</dbReference>
<dbReference type="Gene3D" id="3.40.30.160">
    <property type="entry name" value="Collagenase ColT, N-terminal domain"/>
    <property type="match status" value="1"/>
</dbReference>
<dbReference type="RefSeq" id="WP_290263917.1">
    <property type="nucleotide sequence ID" value="NZ_JAUFQG010000006.1"/>
</dbReference>
<evidence type="ECO:0000256" key="9">
    <source>
        <dbReference type="ARBA" id="ARBA00023049"/>
    </source>
</evidence>
<proteinExistence type="predicted"/>
<evidence type="ECO:0000256" key="7">
    <source>
        <dbReference type="ARBA" id="ARBA00022801"/>
    </source>
</evidence>
<organism evidence="10 11">
    <name type="scientific">Simiduia curdlanivorans</name>
    <dbReference type="NCBI Taxonomy" id="1492769"/>
    <lineage>
        <taxon>Bacteria</taxon>
        <taxon>Pseudomonadati</taxon>
        <taxon>Pseudomonadota</taxon>
        <taxon>Gammaproteobacteria</taxon>
        <taxon>Cellvibrionales</taxon>
        <taxon>Cellvibrionaceae</taxon>
        <taxon>Simiduia</taxon>
    </lineage>
</organism>
<dbReference type="GO" id="GO:0004222">
    <property type="term" value="F:metalloendopeptidase activity"/>
    <property type="evidence" value="ECO:0007669"/>
    <property type="project" value="UniProtKB-EC"/>
</dbReference>
<dbReference type="EC" id="3.4.24.3" evidence="10"/>
<keyword evidence="11" id="KW-1185">Reference proteome</keyword>
<evidence type="ECO:0000256" key="2">
    <source>
        <dbReference type="ARBA" id="ARBA00004613"/>
    </source>
</evidence>
<sequence>MLSSLPVQKTCLSLACACSLLTFLGCGPTNEQQLVAFVPPGHWLPAPAPASSVLVNYHRCNSAWAIRHQSLTDQQVQQACDMMAQNEIKFHRLFPTDKKPVEHDYNHFMTANIYSNVDAYRAHAGDDFGISTDNGGMYLEGYPQWRDNAANFIAYQRDEGIWNLRHEMVHYLDGRFNIYGDFCSGLHDNHEGPEFCPEPSPLLPHLTWWTEGVAEYVAQGDSNPAAVALAQKDALALSDIFNNTTHSGVDRIYRWGYLAVRYMMEKQPEKVQQMLMFTRSGDFPRYQALVTQWGTSMDDDFYLWLEALE</sequence>
<dbReference type="Proteomes" id="UP001595840">
    <property type="component" value="Unassembled WGS sequence"/>
</dbReference>
<keyword evidence="7 10" id="KW-0378">Hydrolase</keyword>
<keyword evidence="6" id="KW-0732">Signal</keyword>
<dbReference type="EMBL" id="JBHSCX010000004">
    <property type="protein sequence ID" value="MFC4361852.1"/>
    <property type="molecule type" value="Genomic_DNA"/>
</dbReference>
<keyword evidence="8" id="KW-0862">Zinc</keyword>
<accession>A0ABV8V253</accession>
<comment type="cofactor">
    <cofactor evidence="1">
        <name>Zn(2+)</name>
        <dbReference type="ChEBI" id="CHEBI:29105"/>
    </cofactor>
</comment>
<dbReference type="Pfam" id="PF01752">
    <property type="entry name" value="Peptidase_M9"/>
    <property type="match status" value="1"/>
</dbReference>
<evidence type="ECO:0000313" key="10">
    <source>
        <dbReference type="EMBL" id="MFC4361852.1"/>
    </source>
</evidence>
<evidence type="ECO:0000256" key="6">
    <source>
        <dbReference type="ARBA" id="ARBA00022729"/>
    </source>
</evidence>
<comment type="subcellular location">
    <subcellularLocation>
        <location evidence="2">Secreted</location>
    </subcellularLocation>
</comment>
<evidence type="ECO:0000256" key="8">
    <source>
        <dbReference type="ARBA" id="ARBA00022833"/>
    </source>
</evidence>
<gene>
    <name evidence="10" type="ORF">ACFOX3_06030</name>
</gene>
<dbReference type="PANTHER" id="PTHR13062:SF9">
    <property type="entry name" value="MICROBIAL COLLAGENASE"/>
    <property type="match status" value="1"/>
</dbReference>
<keyword evidence="5" id="KW-0479">Metal-binding</keyword>
<comment type="caution">
    <text evidence="10">The sequence shown here is derived from an EMBL/GenBank/DDBJ whole genome shotgun (WGS) entry which is preliminary data.</text>
</comment>
<dbReference type="PANTHER" id="PTHR13062">
    <property type="entry name" value="COLLAGENASE"/>
    <property type="match status" value="1"/>
</dbReference>
<dbReference type="InterPro" id="IPR002169">
    <property type="entry name" value="Peptidase_M9A/M9B"/>
</dbReference>
<keyword evidence="9" id="KW-0482">Metalloprotease</keyword>
<evidence type="ECO:0000256" key="1">
    <source>
        <dbReference type="ARBA" id="ARBA00001947"/>
    </source>
</evidence>
<evidence type="ECO:0000256" key="5">
    <source>
        <dbReference type="ARBA" id="ARBA00022723"/>
    </source>
</evidence>
<name>A0ABV8V253_9GAMM</name>